<protein>
    <submittedName>
        <fullName evidence="6">Peptidase</fullName>
    </submittedName>
</protein>
<dbReference type="Pfam" id="PF23795">
    <property type="entry name" value="SH3_YKFC_2nd"/>
    <property type="match status" value="1"/>
</dbReference>
<comment type="caution">
    <text evidence="6">The sequence shown here is derived from an EMBL/GenBank/DDBJ whole genome shotgun (WGS) entry which is preliminary data.</text>
</comment>
<keyword evidence="7" id="KW-1185">Reference proteome</keyword>
<dbReference type="STRING" id="1385514.N782_00790"/>
<keyword evidence="4" id="KW-0788">Thiol protease</keyword>
<sequence>MTANTTWVVQVPVATVWTSPTSAREIDQPGLTNPLKLKEWYDAMTYEPRVALCDDNLVQSQLLYGEEVLLLEEKDGWSHIIALHQPSKKDQRGYPGWVPSAQLKEIDDDHWDAGPVALVTVPSTTLYNLEKEALFELSYLTILPYLDIKDGFVKVHTPNGDGFLPETDVEVYISRDEIPKGTGLDIVAAGEKFIDLPYFWGGMSSYGYDCSGFSYNMLKANGYEIPRDASDQVNRGKDIPLDEMQPGDLIYFAYEEGKGAVHHVGIYYGDGKMLHAPKTGRSVEVIDLAGTYYEKELCAARRFWEESS</sequence>
<evidence type="ECO:0000256" key="4">
    <source>
        <dbReference type="ARBA" id="ARBA00022807"/>
    </source>
</evidence>
<gene>
    <name evidence="6" type="ORF">N782_00790</name>
</gene>
<dbReference type="PROSITE" id="PS51935">
    <property type="entry name" value="NLPC_P60"/>
    <property type="match status" value="1"/>
</dbReference>
<dbReference type="RefSeq" id="WP_036815234.1">
    <property type="nucleotide sequence ID" value="NZ_AVBF01000001.1"/>
</dbReference>
<dbReference type="InterPro" id="IPR041382">
    <property type="entry name" value="SH3_16"/>
</dbReference>
<name>A0A0A2TGB7_9BACI</name>
<keyword evidence="2" id="KW-0645">Protease</keyword>
<reference evidence="6 7" key="1">
    <citation type="journal article" date="2015" name="Stand. Genomic Sci.">
        <title>High quality draft genome sequence of the moderately halophilic bacterium Pontibacillus yanchengensis Y32(T) and comparison among Pontibacillus genomes.</title>
        <authorList>
            <person name="Huang J."/>
            <person name="Qiao Z.X."/>
            <person name="Tang J.W."/>
            <person name="Wang G."/>
        </authorList>
    </citation>
    <scope>NUCLEOTIDE SEQUENCE [LARGE SCALE GENOMIC DNA]</scope>
    <source>
        <strain evidence="6 7">Y32</strain>
    </source>
</reference>
<evidence type="ECO:0000313" key="6">
    <source>
        <dbReference type="EMBL" id="KGP74609.1"/>
    </source>
</evidence>
<dbReference type="Pfam" id="PF00877">
    <property type="entry name" value="NLPC_P60"/>
    <property type="match status" value="1"/>
</dbReference>
<proteinExistence type="inferred from homology"/>
<evidence type="ECO:0000259" key="5">
    <source>
        <dbReference type="PROSITE" id="PS51935"/>
    </source>
</evidence>
<evidence type="ECO:0000256" key="1">
    <source>
        <dbReference type="ARBA" id="ARBA00007074"/>
    </source>
</evidence>
<dbReference type="Gene3D" id="2.30.30.40">
    <property type="entry name" value="SH3 Domains"/>
    <property type="match status" value="2"/>
</dbReference>
<dbReference type="Proteomes" id="UP000030147">
    <property type="component" value="Unassembled WGS sequence"/>
</dbReference>
<accession>A0A0A2TGB7</accession>
<dbReference type="EMBL" id="AVBF01000001">
    <property type="protein sequence ID" value="KGP74609.1"/>
    <property type="molecule type" value="Genomic_DNA"/>
</dbReference>
<dbReference type="eggNOG" id="COG0791">
    <property type="taxonomic scope" value="Bacteria"/>
</dbReference>
<dbReference type="InterPro" id="IPR057812">
    <property type="entry name" value="SH3_YKFC_2nd"/>
</dbReference>
<dbReference type="GO" id="GO:0008234">
    <property type="term" value="F:cysteine-type peptidase activity"/>
    <property type="evidence" value="ECO:0007669"/>
    <property type="project" value="UniProtKB-KW"/>
</dbReference>
<dbReference type="AlphaFoldDB" id="A0A0A2TGB7"/>
<dbReference type="InterPro" id="IPR038765">
    <property type="entry name" value="Papain-like_cys_pep_sf"/>
</dbReference>
<dbReference type="PANTHER" id="PTHR47053:SF3">
    <property type="entry name" value="GAMMA-D-GLUTAMYL-L-LYSINE DIPEPTIDYL-PEPTIDASE"/>
    <property type="match status" value="1"/>
</dbReference>
<feature type="domain" description="NlpC/P60" evidence="5">
    <location>
        <begin position="180"/>
        <end position="304"/>
    </location>
</feature>
<dbReference type="InterPro" id="IPR000064">
    <property type="entry name" value="NLP_P60_dom"/>
</dbReference>
<comment type="similarity">
    <text evidence="1">Belongs to the peptidase C40 family.</text>
</comment>
<evidence type="ECO:0000256" key="3">
    <source>
        <dbReference type="ARBA" id="ARBA00022801"/>
    </source>
</evidence>
<keyword evidence="3" id="KW-0378">Hydrolase</keyword>
<dbReference type="PANTHER" id="PTHR47053">
    <property type="entry name" value="MUREIN DD-ENDOPEPTIDASE MEPH-RELATED"/>
    <property type="match status" value="1"/>
</dbReference>
<dbReference type="GO" id="GO:0006508">
    <property type="term" value="P:proteolysis"/>
    <property type="evidence" value="ECO:0007669"/>
    <property type="project" value="UniProtKB-KW"/>
</dbReference>
<evidence type="ECO:0000313" key="7">
    <source>
        <dbReference type="Proteomes" id="UP000030147"/>
    </source>
</evidence>
<organism evidence="6 7">
    <name type="scientific">Pontibacillus yanchengensis Y32</name>
    <dbReference type="NCBI Taxonomy" id="1385514"/>
    <lineage>
        <taxon>Bacteria</taxon>
        <taxon>Bacillati</taxon>
        <taxon>Bacillota</taxon>
        <taxon>Bacilli</taxon>
        <taxon>Bacillales</taxon>
        <taxon>Bacillaceae</taxon>
        <taxon>Pontibacillus</taxon>
    </lineage>
</organism>
<dbReference type="Pfam" id="PF18348">
    <property type="entry name" value="SH3_16"/>
    <property type="match status" value="1"/>
</dbReference>
<dbReference type="OrthoDB" id="9813368at2"/>
<dbReference type="SUPFAM" id="SSF54001">
    <property type="entry name" value="Cysteine proteinases"/>
    <property type="match status" value="1"/>
</dbReference>
<dbReference type="Gene3D" id="3.90.1720.10">
    <property type="entry name" value="endopeptidase domain like (from Nostoc punctiforme)"/>
    <property type="match status" value="1"/>
</dbReference>
<dbReference type="InterPro" id="IPR051202">
    <property type="entry name" value="Peptidase_C40"/>
</dbReference>
<evidence type="ECO:0000256" key="2">
    <source>
        <dbReference type="ARBA" id="ARBA00022670"/>
    </source>
</evidence>